<dbReference type="SUPFAM" id="SSF53790">
    <property type="entry name" value="Tetrapyrrole methylase"/>
    <property type="match status" value="1"/>
</dbReference>
<keyword evidence="3" id="KW-1185">Reference proteome</keyword>
<dbReference type="InterPro" id="IPR000878">
    <property type="entry name" value="4pyrrol_Mease"/>
</dbReference>
<feature type="domain" description="Tetrapyrrole methylase" evidence="1">
    <location>
        <begin position="7"/>
        <end position="171"/>
    </location>
</feature>
<gene>
    <name evidence="2" type="ORF">FSB64_40830</name>
</gene>
<protein>
    <recommendedName>
        <fullName evidence="1">Tetrapyrrole methylase domain-containing protein</fullName>
    </recommendedName>
</protein>
<organism evidence="2 3">
    <name type="scientific">Paraburkholderia youngii</name>
    <dbReference type="NCBI Taxonomy" id="2782701"/>
    <lineage>
        <taxon>Bacteria</taxon>
        <taxon>Pseudomonadati</taxon>
        <taxon>Pseudomonadota</taxon>
        <taxon>Betaproteobacteria</taxon>
        <taxon>Burkholderiales</taxon>
        <taxon>Burkholderiaceae</taxon>
        <taxon>Paraburkholderia</taxon>
    </lineage>
</organism>
<dbReference type="RefSeq" id="WP_176370079.1">
    <property type="nucleotide sequence ID" value="NZ_JBNDKW010000004.1"/>
</dbReference>
<reference evidence="2 3" key="1">
    <citation type="submission" date="2019-08" db="EMBL/GenBank/DDBJ databases">
        <title>Paraburkholderia simonii sp. nov. and P. youngii sp. nov. Brazilian and Mexican Mimosa-associated rhizobia.</title>
        <authorList>
            <person name="Mavima L."/>
            <person name="Beukes C.W."/>
            <person name="Palmer M."/>
            <person name="De Meyer S.E."/>
            <person name="James E.K."/>
            <person name="Maluk M."/>
            <person name="Avontuur J.R."/>
            <person name="Chan W.Y."/>
            <person name="Venter S.N."/>
            <person name="Steenkamp E.T."/>
        </authorList>
    </citation>
    <scope>NUCLEOTIDE SEQUENCE [LARGE SCALE GENOMIC DNA]</scope>
    <source>
        <strain evidence="2 3">JPY454</strain>
    </source>
</reference>
<dbReference type="InterPro" id="IPR035996">
    <property type="entry name" value="4pyrrol_Methylase_sf"/>
</dbReference>
<dbReference type="Proteomes" id="UP000821598">
    <property type="component" value="Unassembled WGS sequence"/>
</dbReference>
<comment type="caution">
    <text evidence="2">The sequence shown here is derived from an EMBL/GenBank/DDBJ whole genome shotgun (WGS) entry which is preliminary data.</text>
</comment>
<evidence type="ECO:0000313" key="3">
    <source>
        <dbReference type="Proteomes" id="UP000821598"/>
    </source>
</evidence>
<accession>A0ABX2P0Z8</accession>
<dbReference type="InterPro" id="IPR014777">
    <property type="entry name" value="4pyrrole_Mease_sub1"/>
</dbReference>
<name>A0ABX2P0Z8_9BURK</name>
<dbReference type="Pfam" id="PF00590">
    <property type="entry name" value="TP_methylase"/>
    <property type="match status" value="1"/>
</dbReference>
<sequence>MHSEAEVTIVGGGLDFSKDPSVEACRAIRHAEVVFHAGCHEGVARWLADLAGDADVVDIDTGHYQVGQYRPDMYRAMASRVVGAARESGAVVLIEPGSAMVTDLVTRFVLEAAHGAGLRTRIVAGISSLEHLCITFGIDPSSGLQTVLAQELVARRIRLSAGLDTVVIQPGYFDTLWHVGWPQSRADRFNALAETLSLSFGPRQAMALVRFPMHPADMTHEFWFKLADLHRTVQMMTPLHTLFVPASECGERDATFWSRMHVWERSIVFLETGADGSPLQLAPIASNVALKQIEERLDDDLVSSSRTLADAWRRQALARSTARIGFARKAGTDEAAPAMPERIDRQ</sequence>
<evidence type="ECO:0000259" key="1">
    <source>
        <dbReference type="Pfam" id="PF00590"/>
    </source>
</evidence>
<evidence type="ECO:0000313" key="2">
    <source>
        <dbReference type="EMBL" id="NVI09780.1"/>
    </source>
</evidence>
<dbReference type="Gene3D" id="3.40.1010.10">
    <property type="entry name" value="Cobalt-precorrin-4 Transmethylase, Domain 1"/>
    <property type="match status" value="1"/>
</dbReference>
<dbReference type="EMBL" id="VOMC01000137">
    <property type="protein sequence ID" value="NVI09780.1"/>
    <property type="molecule type" value="Genomic_DNA"/>
</dbReference>
<proteinExistence type="predicted"/>